<sequence>MSGRRRDITKTIIDNFDLILVCLLVVGLLGGYMTYTTHVAPETETVTRQLSSWQSSGSYTHNATVRNGTSAFAEGTVLRDRSVYVTHVAPVLTGSFTYTYGVSNKSDLAAETTVVVRYRSVDSAGSSDEVVYWQVERELAQKRDESLTPDERLSVPFSLNVSDATETVRRIDREHGGTPGQLDVMIVTRVELSGTRNGQEVDTTRTYRLPVVPRQNSYRVEDPGRINHGDERTADVTVTPDYGLLRQVGSPVLFLLGVVAAGGLVAARSTGRLSLTDREEEWLAYQSAREEFDDWITVGKIKPVGETVWSVEVDSLEGLVDVAIDTDNRVIEQREGDEFVVFTGDRLFRYQKPPKPETGGEFLWNDDSQVDNSKVDDS</sequence>
<accession>A0ABY5RJG7</accession>
<proteinExistence type="predicted"/>
<dbReference type="Pfam" id="PF17231">
    <property type="entry name" value="DUF5305"/>
    <property type="match status" value="1"/>
</dbReference>
<keyword evidence="2" id="KW-0812">Transmembrane</keyword>
<evidence type="ECO:0000313" key="4">
    <source>
        <dbReference type="Proteomes" id="UP001058330"/>
    </source>
</evidence>
<geneLocation type="plasmid" evidence="3 4">
    <name>pHl5678-1</name>
</geneLocation>
<gene>
    <name evidence="3" type="ORF">KU306_16335</name>
</gene>
<dbReference type="InterPro" id="IPR035185">
    <property type="entry name" value="DUF5305"/>
</dbReference>
<evidence type="ECO:0000256" key="2">
    <source>
        <dbReference type="SAM" id="Phobius"/>
    </source>
</evidence>
<keyword evidence="4" id="KW-1185">Reference proteome</keyword>
<evidence type="ECO:0000313" key="3">
    <source>
        <dbReference type="EMBL" id="UVE52180.1"/>
    </source>
</evidence>
<evidence type="ECO:0000256" key="1">
    <source>
        <dbReference type="SAM" id="MobiDB-lite"/>
    </source>
</evidence>
<feature type="transmembrane region" description="Helical" evidence="2">
    <location>
        <begin position="12"/>
        <end position="35"/>
    </location>
</feature>
<organism evidence="3 4">
    <name type="scientific">Haloferax larsenii</name>
    <dbReference type="NCBI Taxonomy" id="302484"/>
    <lineage>
        <taxon>Archaea</taxon>
        <taxon>Methanobacteriati</taxon>
        <taxon>Methanobacteriota</taxon>
        <taxon>Stenosarchaea group</taxon>
        <taxon>Halobacteria</taxon>
        <taxon>Halobacteriales</taxon>
        <taxon>Haloferacaceae</taxon>
        <taxon>Haloferax</taxon>
    </lineage>
</organism>
<dbReference type="Proteomes" id="UP001058330">
    <property type="component" value="Plasmid pHl5678-1"/>
</dbReference>
<dbReference type="GeneID" id="74530512"/>
<keyword evidence="2" id="KW-0472">Membrane</keyword>
<feature type="region of interest" description="Disordered" evidence="1">
    <location>
        <begin position="353"/>
        <end position="378"/>
    </location>
</feature>
<reference evidence="3" key="1">
    <citation type="submission" date="2021-07" db="EMBL/GenBank/DDBJ databases">
        <title>Studies on halocins as antimicrobial molecules from haloarchaea.</title>
        <authorList>
            <person name="Kumar S."/>
            <person name="Khare S.K."/>
        </authorList>
    </citation>
    <scope>NUCLEOTIDE SEQUENCE</scope>
    <source>
        <strain evidence="3">NCIM 5678</strain>
        <plasmid evidence="3">pHl5678-1</plasmid>
    </source>
</reference>
<keyword evidence="2" id="KW-1133">Transmembrane helix</keyword>
<name>A0ABY5RJG7_HALLR</name>
<protein>
    <submittedName>
        <fullName evidence="3">DUF5305 domain-containing protein</fullName>
    </submittedName>
</protein>
<dbReference type="RefSeq" id="WP_258303637.1">
    <property type="nucleotide sequence ID" value="NZ_CP078064.1"/>
</dbReference>
<dbReference type="EMBL" id="CP078064">
    <property type="protein sequence ID" value="UVE52180.1"/>
    <property type="molecule type" value="Genomic_DNA"/>
</dbReference>
<keyword evidence="3" id="KW-0614">Plasmid</keyword>